<evidence type="ECO:0000313" key="3">
    <source>
        <dbReference type="Proteomes" id="UP000002051"/>
    </source>
</evidence>
<dbReference type="AlphaFoldDB" id="A0A072THZ0"/>
<evidence type="ECO:0000313" key="2">
    <source>
        <dbReference type="EnsemblPlants" id="KEH17169"/>
    </source>
</evidence>
<keyword evidence="3" id="KW-1185">Reference proteome</keyword>
<organism evidence="1 3">
    <name type="scientific">Medicago truncatula</name>
    <name type="common">Barrel medic</name>
    <name type="synonym">Medicago tribuloides</name>
    <dbReference type="NCBI Taxonomy" id="3880"/>
    <lineage>
        <taxon>Eukaryota</taxon>
        <taxon>Viridiplantae</taxon>
        <taxon>Streptophyta</taxon>
        <taxon>Embryophyta</taxon>
        <taxon>Tracheophyta</taxon>
        <taxon>Spermatophyta</taxon>
        <taxon>Magnoliopsida</taxon>
        <taxon>eudicotyledons</taxon>
        <taxon>Gunneridae</taxon>
        <taxon>Pentapetalae</taxon>
        <taxon>rosids</taxon>
        <taxon>fabids</taxon>
        <taxon>Fabales</taxon>
        <taxon>Fabaceae</taxon>
        <taxon>Papilionoideae</taxon>
        <taxon>50 kb inversion clade</taxon>
        <taxon>NPAAA clade</taxon>
        <taxon>Hologalegina</taxon>
        <taxon>IRL clade</taxon>
        <taxon>Trifolieae</taxon>
        <taxon>Medicago</taxon>
    </lineage>
</organism>
<name>A0A072THZ0_MEDTR</name>
<dbReference type="EMBL" id="KL402761">
    <property type="protein sequence ID" value="KEH17169.1"/>
    <property type="molecule type" value="Genomic_DNA"/>
</dbReference>
<protein>
    <submittedName>
        <fullName evidence="1">Transmembrane protein, putative</fullName>
    </submittedName>
</protein>
<evidence type="ECO:0000313" key="1">
    <source>
        <dbReference type="EMBL" id="KEH17169.1"/>
    </source>
</evidence>
<dbReference type="EnsemblPlants" id="KEH17169">
    <property type="protein sequence ID" value="KEH17169"/>
    <property type="gene ID" value="MTR_0036s0130"/>
</dbReference>
<keyword evidence="1" id="KW-0812">Transmembrane</keyword>
<proteinExistence type="predicted"/>
<keyword evidence="1" id="KW-0472">Membrane</keyword>
<accession>A0A072THZ0</accession>
<gene>
    <name evidence="1" type="ORF">MTR_0036s0130</name>
</gene>
<sequence length="113" mass="12537">MCIPSLESSSAPGSRMVFAKNWFGTNMFPLRRVEIKEIFSSAYLVTNDMDTLVSICLPFFVLLLHQQLITIIIAFLSSGMSISLSTLVSLSLLRCLLSSPQLCLNALILPWPL</sequence>
<reference evidence="1 3" key="2">
    <citation type="journal article" date="2014" name="BMC Genomics">
        <title>An improved genome release (version Mt4.0) for the model legume Medicago truncatula.</title>
        <authorList>
            <person name="Tang H."/>
            <person name="Krishnakumar V."/>
            <person name="Bidwell S."/>
            <person name="Rosen B."/>
            <person name="Chan A."/>
            <person name="Zhou S."/>
            <person name="Gentzbittel L."/>
            <person name="Childs K.L."/>
            <person name="Yandell M."/>
            <person name="Gundlach H."/>
            <person name="Mayer K.F."/>
            <person name="Schwartz D.C."/>
            <person name="Town C.D."/>
        </authorList>
    </citation>
    <scope>GENOME REANNOTATION</scope>
    <source>
        <strain evidence="1">A17</strain>
        <strain evidence="2 3">cv. Jemalong A17</strain>
    </source>
</reference>
<reference evidence="2" key="3">
    <citation type="submission" date="2015-06" db="UniProtKB">
        <authorList>
            <consortium name="EnsemblPlants"/>
        </authorList>
    </citation>
    <scope>IDENTIFICATION</scope>
    <source>
        <strain evidence="2">cv. Jemalong A17</strain>
    </source>
</reference>
<dbReference type="HOGENOM" id="CLU_2137249_0_0_1"/>
<dbReference type="Proteomes" id="UP000002051">
    <property type="component" value="Unassembled WGS sequence"/>
</dbReference>
<reference evidence="1 3" key="1">
    <citation type="journal article" date="2011" name="Nature">
        <title>The Medicago genome provides insight into the evolution of rhizobial symbioses.</title>
        <authorList>
            <person name="Young N.D."/>
            <person name="Debelle F."/>
            <person name="Oldroyd G.E."/>
            <person name="Geurts R."/>
            <person name="Cannon S.B."/>
            <person name="Udvardi M.K."/>
            <person name="Benedito V.A."/>
            <person name="Mayer K.F."/>
            <person name="Gouzy J."/>
            <person name="Schoof H."/>
            <person name="Van de Peer Y."/>
            <person name="Proost S."/>
            <person name="Cook D.R."/>
            <person name="Meyers B.C."/>
            <person name="Spannagl M."/>
            <person name="Cheung F."/>
            <person name="De Mita S."/>
            <person name="Krishnakumar V."/>
            <person name="Gundlach H."/>
            <person name="Zhou S."/>
            <person name="Mudge J."/>
            <person name="Bharti A.K."/>
            <person name="Murray J.D."/>
            <person name="Naoumkina M.A."/>
            <person name="Rosen B."/>
            <person name="Silverstein K.A."/>
            <person name="Tang H."/>
            <person name="Rombauts S."/>
            <person name="Zhao P.X."/>
            <person name="Zhou P."/>
            <person name="Barbe V."/>
            <person name="Bardou P."/>
            <person name="Bechner M."/>
            <person name="Bellec A."/>
            <person name="Berger A."/>
            <person name="Berges H."/>
            <person name="Bidwell S."/>
            <person name="Bisseling T."/>
            <person name="Choisne N."/>
            <person name="Couloux A."/>
            <person name="Denny R."/>
            <person name="Deshpande S."/>
            <person name="Dai X."/>
            <person name="Doyle J.J."/>
            <person name="Dudez A.M."/>
            <person name="Farmer A.D."/>
            <person name="Fouteau S."/>
            <person name="Franken C."/>
            <person name="Gibelin C."/>
            <person name="Gish J."/>
            <person name="Goldstein S."/>
            <person name="Gonzalez A.J."/>
            <person name="Green P.J."/>
            <person name="Hallab A."/>
            <person name="Hartog M."/>
            <person name="Hua A."/>
            <person name="Humphray S.J."/>
            <person name="Jeong D.H."/>
            <person name="Jing Y."/>
            <person name="Jocker A."/>
            <person name="Kenton S.M."/>
            <person name="Kim D.J."/>
            <person name="Klee K."/>
            <person name="Lai H."/>
            <person name="Lang C."/>
            <person name="Lin S."/>
            <person name="Macmil S.L."/>
            <person name="Magdelenat G."/>
            <person name="Matthews L."/>
            <person name="McCorrison J."/>
            <person name="Monaghan E.L."/>
            <person name="Mun J.H."/>
            <person name="Najar F.Z."/>
            <person name="Nicholson C."/>
            <person name="Noirot C."/>
            <person name="O'Bleness M."/>
            <person name="Paule C.R."/>
            <person name="Poulain J."/>
            <person name="Prion F."/>
            <person name="Qin B."/>
            <person name="Qu C."/>
            <person name="Retzel E.F."/>
            <person name="Riddle C."/>
            <person name="Sallet E."/>
            <person name="Samain S."/>
            <person name="Samson N."/>
            <person name="Sanders I."/>
            <person name="Saurat O."/>
            <person name="Scarpelli C."/>
            <person name="Schiex T."/>
            <person name="Segurens B."/>
            <person name="Severin A.J."/>
            <person name="Sherrier D.J."/>
            <person name="Shi R."/>
            <person name="Sims S."/>
            <person name="Singer S.R."/>
            <person name="Sinharoy S."/>
            <person name="Sterck L."/>
            <person name="Viollet A."/>
            <person name="Wang B.B."/>
            <person name="Wang K."/>
            <person name="Wang M."/>
            <person name="Wang X."/>
            <person name="Warfsmann J."/>
            <person name="Weissenbach J."/>
            <person name="White D.D."/>
            <person name="White J.D."/>
            <person name="Wiley G.B."/>
            <person name="Wincker P."/>
            <person name="Xing Y."/>
            <person name="Yang L."/>
            <person name="Yao Z."/>
            <person name="Ying F."/>
            <person name="Zhai J."/>
            <person name="Zhou L."/>
            <person name="Zuber A."/>
            <person name="Denarie J."/>
            <person name="Dixon R.A."/>
            <person name="May G.D."/>
            <person name="Schwartz D.C."/>
            <person name="Rogers J."/>
            <person name="Quetier F."/>
            <person name="Town C.D."/>
            <person name="Roe B.A."/>
        </authorList>
    </citation>
    <scope>NUCLEOTIDE SEQUENCE [LARGE SCALE GENOMIC DNA]</scope>
    <source>
        <strain evidence="1">A17</strain>
        <strain evidence="2 3">cv. Jemalong A17</strain>
    </source>
</reference>